<evidence type="ECO:0000256" key="5">
    <source>
        <dbReference type="ARBA" id="ARBA00022490"/>
    </source>
</evidence>
<evidence type="ECO:0000313" key="16">
    <source>
        <dbReference type="Proteomes" id="UP000007799"/>
    </source>
</evidence>
<dbReference type="GO" id="GO:0016012">
    <property type="term" value="C:sarcoglycan complex"/>
    <property type="evidence" value="ECO:0007669"/>
    <property type="project" value="InterPro"/>
</dbReference>
<evidence type="ECO:0000256" key="4">
    <source>
        <dbReference type="ARBA" id="ARBA00022475"/>
    </source>
</evidence>
<evidence type="ECO:0000256" key="8">
    <source>
        <dbReference type="ARBA" id="ARBA00022989"/>
    </source>
</evidence>
<dbReference type="Proteomes" id="UP000007799">
    <property type="component" value="Unassembled WGS sequence"/>
</dbReference>
<keyword evidence="8 14" id="KW-1133">Transmembrane helix</keyword>
<comment type="similarity">
    <text evidence="3">Belongs to the sarcoglycan beta/delta/gamma/zeta family.</text>
</comment>
<gene>
    <name evidence="15" type="ORF">PTSG_10962</name>
</gene>
<dbReference type="InterPro" id="IPR006875">
    <property type="entry name" value="Sarcoglycan"/>
</dbReference>
<name>F2USB0_SALR5</name>
<feature type="compositionally biased region" description="Polar residues" evidence="13">
    <location>
        <begin position="15"/>
        <end position="24"/>
    </location>
</feature>
<evidence type="ECO:0000256" key="12">
    <source>
        <dbReference type="ARBA" id="ARBA00023212"/>
    </source>
</evidence>
<keyword evidence="16" id="KW-1185">Reference proteome</keyword>
<evidence type="ECO:0000256" key="1">
    <source>
        <dbReference type="ARBA" id="ARBA00004245"/>
    </source>
</evidence>
<evidence type="ECO:0000256" key="14">
    <source>
        <dbReference type="SAM" id="Phobius"/>
    </source>
</evidence>
<evidence type="ECO:0000256" key="11">
    <source>
        <dbReference type="ARBA" id="ARBA00023180"/>
    </source>
</evidence>
<evidence type="ECO:0000256" key="7">
    <source>
        <dbReference type="ARBA" id="ARBA00022968"/>
    </source>
</evidence>
<reference evidence="15" key="1">
    <citation type="submission" date="2009-08" db="EMBL/GenBank/DDBJ databases">
        <title>Annotation of Salpingoeca rosetta.</title>
        <authorList>
            <consortium name="The Broad Institute Genome Sequencing Platform"/>
            <person name="Russ C."/>
            <person name="Cuomo C."/>
            <person name="Burger G."/>
            <person name="Gray M.W."/>
            <person name="Holland P.W.H."/>
            <person name="King N."/>
            <person name="Lang F.B.F."/>
            <person name="Roger A.J."/>
            <person name="Ruiz-Trillo I."/>
            <person name="Young S.K."/>
            <person name="Zeng Q."/>
            <person name="Gargeya S."/>
            <person name="Alvarado L."/>
            <person name="Berlin A."/>
            <person name="Chapman S.B."/>
            <person name="Chen Z."/>
            <person name="Freedman E."/>
            <person name="Gellesch M."/>
            <person name="Goldberg J."/>
            <person name="Griggs A."/>
            <person name="Gujja S."/>
            <person name="Heilman E."/>
            <person name="Heiman D."/>
            <person name="Howarth C."/>
            <person name="Mehta T."/>
            <person name="Neiman D."/>
            <person name="Pearson M."/>
            <person name="Roberts A."/>
            <person name="Saif S."/>
            <person name="Shea T."/>
            <person name="Shenoy N."/>
            <person name="Sisk P."/>
            <person name="Stolte C."/>
            <person name="Sykes S."/>
            <person name="White J."/>
            <person name="Yandava C."/>
            <person name="Haas B."/>
            <person name="Nusbaum C."/>
            <person name="Birren B."/>
        </authorList>
    </citation>
    <scope>NUCLEOTIDE SEQUENCE [LARGE SCALE GENOMIC DNA]</scope>
    <source>
        <strain evidence="15">ATCC 50818</strain>
    </source>
</reference>
<keyword evidence="11" id="KW-0325">Glycoprotein</keyword>
<comment type="subcellular location">
    <subcellularLocation>
        <location evidence="2">Cell membrane</location>
        <location evidence="2">Sarcolemma</location>
        <topology evidence="2">Single-pass type II membrane protein</topology>
    </subcellularLocation>
    <subcellularLocation>
        <location evidence="1">Cytoplasm</location>
        <location evidence="1">Cytoskeleton</location>
    </subcellularLocation>
</comment>
<feature type="transmembrane region" description="Helical" evidence="14">
    <location>
        <begin position="135"/>
        <end position="160"/>
    </location>
</feature>
<proteinExistence type="inferred from homology"/>
<dbReference type="KEGG" id="sre:PTSG_10962"/>
<evidence type="ECO:0000256" key="10">
    <source>
        <dbReference type="ARBA" id="ARBA00023157"/>
    </source>
</evidence>
<evidence type="ECO:0000256" key="13">
    <source>
        <dbReference type="SAM" id="MobiDB-lite"/>
    </source>
</evidence>
<accession>F2USB0</accession>
<dbReference type="EMBL" id="GL832994">
    <property type="protein sequence ID" value="EGD81019.1"/>
    <property type="molecule type" value="Genomic_DNA"/>
</dbReference>
<dbReference type="Pfam" id="PF04790">
    <property type="entry name" value="Sarcoglycan_1"/>
    <property type="match status" value="1"/>
</dbReference>
<evidence type="ECO:0000256" key="9">
    <source>
        <dbReference type="ARBA" id="ARBA00023136"/>
    </source>
</evidence>
<keyword evidence="9 14" id="KW-0472">Membrane</keyword>
<keyword evidence="6 14" id="KW-0812">Transmembrane</keyword>
<sequence>MFCNGNKASNKKQARSNTSKQAGQKQAREASTIPSTPSISTRLARTESSTAGWNRMSERRYLERGAVHTKNAPPERKVVPRREDDDALYGTSGRIRRGSSKYIPGSKSWYSGFNVQGQDDPLVETYPVGLRRRRLWCVVGLVVLCGLLSITALIGSIWIINQLNIDSRGMHAMVIDGDTVGFLHEFGADEVFVRGEAEVYIVRGAPENPTIFRSDQVRFRALSQSQSSQSTLDVGGADVHLSSPRLRVTPEDSSTAHFVGDAEQTQFSSEALVIENNITARPQVEATRIEANAGEPLVVTSDRSLTATSFLDTTLSSTHGHVHVRARGPGNNLTFVNTNDIVTAIPFLESSFNAGGDGMFLNLRQLRRPDAVSSGNLTSFTLCNCADNSIYLVQGNATCADTPTQYLSHPCL</sequence>
<dbReference type="InParanoid" id="F2USB0"/>
<dbReference type="GeneID" id="16068416"/>
<evidence type="ECO:0000256" key="3">
    <source>
        <dbReference type="ARBA" id="ARBA00007574"/>
    </source>
</evidence>
<feature type="region of interest" description="Disordered" evidence="13">
    <location>
        <begin position="1"/>
        <end position="50"/>
    </location>
</feature>
<dbReference type="GO" id="GO:0005856">
    <property type="term" value="C:cytoskeleton"/>
    <property type="evidence" value="ECO:0007669"/>
    <property type="project" value="UniProtKB-SubCell"/>
</dbReference>
<keyword evidence="4" id="KW-1003">Cell membrane</keyword>
<keyword evidence="12" id="KW-0206">Cytoskeleton</keyword>
<keyword evidence="7" id="KW-0735">Signal-anchor</keyword>
<keyword evidence="10" id="KW-1015">Disulfide bond</keyword>
<evidence type="ECO:0000313" key="15">
    <source>
        <dbReference type="EMBL" id="EGD81019.1"/>
    </source>
</evidence>
<organism evidence="16">
    <name type="scientific">Salpingoeca rosetta (strain ATCC 50818 / BSB-021)</name>
    <dbReference type="NCBI Taxonomy" id="946362"/>
    <lineage>
        <taxon>Eukaryota</taxon>
        <taxon>Choanoflagellata</taxon>
        <taxon>Craspedida</taxon>
        <taxon>Salpingoecidae</taxon>
        <taxon>Salpingoeca</taxon>
    </lineage>
</organism>
<feature type="compositionally biased region" description="Low complexity" evidence="13">
    <location>
        <begin position="31"/>
        <end position="41"/>
    </location>
</feature>
<evidence type="ECO:0000256" key="6">
    <source>
        <dbReference type="ARBA" id="ARBA00022692"/>
    </source>
</evidence>
<evidence type="ECO:0000256" key="2">
    <source>
        <dbReference type="ARBA" id="ARBA00004274"/>
    </source>
</evidence>
<dbReference type="RefSeq" id="XP_004987889.1">
    <property type="nucleotide sequence ID" value="XM_004987832.1"/>
</dbReference>
<dbReference type="AlphaFoldDB" id="F2USB0"/>
<evidence type="ECO:0008006" key="17">
    <source>
        <dbReference type="Google" id="ProtNLM"/>
    </source>
</evidence>
<protein>
    <recommendedName>
        <fullName evidence="17">Beta-sarcoglycan</fullName>
    </recommendedName>
</protein>
<keyword evidence="5" id="KW-0963">Cytoplasm</keyword>
<feature type="compositionally biased region" description="Basic and acidic residues" evidence="13">
    <location>
        <begin position="73"/>
        <end position="84"/>
    </location>
</feature>
<feature type="region of interest" description="Disordered" evidence="13">
    <location>
        <begin position="64"/>
        <end position="92"/>
    </location>
</feature>